<dbReference type="OrthoDB" id="1121830at2"/>
<proteinExistence type="predicted"/>
<dbReference type="InterPro" id="IPR008490">
    <property type="entry name" value="Transposase_InsH_N"/>
</dbReference>
<dbReference type="PANTHER" id="PTHR33408">
    <property type="entry name" value="TRANSPOSASE"/>
    <property type="match status" value="1"/>
</dbReference>
<dbReference type="AlphaFoldDB" id="A0A1G9Z9E6"/>
<evidence type="ECO:0000313" key="4">
    <source>
        <dbReference type="Proteomes" id="UP000199226"/>
    </source>
</evidence>
<protein>
    <submittedName>
        <fullName evidence="3">Transposase</fullName>
    </submittedName>
</protein>
<keyword evidence="4" id="KW-1185">Reference proteome</keyword>
<dbReference type="InterPro" id="IPR025668">
    <property type="entry name" value="Tnp_DDE_dom"/>
</dbReference>
<dbReference type="PANTHER" id="PTHR33408:SF2">
    <property type="entry name" value="TRANSPOSASE DDE DOMAIN-CONTAINING PROTEIN"/>
    <property type="match status" value="1"/>
</dbReference>
<name>A0A1G9Z9E6_9SPHI</name>
<evidence type="ECO:0000259" key="1">
    <source>
        <dbReference type="Pfam" id="PF05598"/>
    </source>
</evidence>
<feature type="domain" description="Transposase InsH N-terminal" evidence="1">
    <location>
        <begin position="24"/>
        <end position="114"/>
    </location>
</feature>
<sequence>MKSLNKKPVFKTYNPHQQFLLPPSLDELIPQRHPVRLVGSIIDEIDLDILSKQYKGGGTSSYHPRMLLKVLVYGYLSNIYSSRKLEAACKENIHFMFLSGMSYPDHHTINRFRSERLKHVLKEVFAQVVFLLNETGQIELKDIYTDGTKIEANANRYSFVWGKAIKTSQERIARQLEELWSYSQQVAKAERQQTPPDFNDTDPQKVRQTIESINQALRDKEVDPKVKQKLNYAAKNWPAKLEQYALQKEILGERNSYSKTDPDATFMRMKEDHMLNGQLKPGYNLQISTHKQFIVNYSIHQKPTDTTTLIPHLEAYKKMYGFHPQQLTADAGYGSHQNYQFLDKENIEAFVKYGSFAKEQQQTIANPIGHPDQLHYDAQGDCYFCPMGQKMDYIGTVTKVTATGFNQELSRYRAQNCSECPLHGPCHKQQGNRIMEVNQQLNRLKAMAREKLISPQGIAKRKQRCYDVEPVFGNIKQNKNFKRFMLRGCDKVEIEAGLLALAHNLKKWAA</sequence>
<dbReference type="Proteomes" id="UP000199226">
    <property type="component" value="Unassembled WGS sequence"/>
</dbReference>
<dbReference type="Pfam" id="PF05598">
    <property type="entry name" value="DUF772"/>
    <property type="match status" value="1"/>
</dbReference>
<organism evidence="3 4">
    <name type="scientific">Daejeonella rubra</name>
    <dbReference type="NCBI Taxonomy" id="990371"/>
    <lineage>
        <taxon>Bacteria</taxon>
        <taxon>Pseudomonadati</taxon>
        <taxon>Bacteroidota</taxon>
        <taxon>Sphingobacteriia</taxon>
        <taxon>Sphingobacteriales</taxon>
        <taxon>Sphingobacteriaceae</taxon>
        <taxon>Daejeonella</taxon>
    </lineage>
</organism>
<dbReference type="InterPro" id="IPR047629">
    <property type="entry name" value="IS1182_transpos"/>
</dbReference>
<evidence type="ECO:0000259" key="2">
    <source>
        <dbReference type="Pfam" id="PF13751"/>
    </source>
</evidence>
<dbReference type="NCBIfam" id="NF033551">
    <property type="entry name" value="transpos_IS1182"/>
    <property type="match status" value="1"/>
</dbReference>
<dbReference type="Pfam" id="PF13751">
    <property type="entry name" value="DDE_Tnp_1_6"/>
    <property type="match status" value="1"/>
</dbReference>
<dbReference type="EMBL" id="FNHH01000064">
    <property type="protein sequence ID" value="SDN17970.1"/>
    <property type="molecule type" value="Genomic_DNA"/>
</dbReference>
<dbReference type="RefSeq" id="WP_090707322.1">
    <property type="nucleotide sequence ID" value="NZ_FNHH01000064.1"/>
</dbReference>
<feature type="domain" description="Transposase DDE" evidence="2">
    <location>
        <begin position="385"/>
        <end position="507"/>
    </location>
</feature>
<gene>
    <name evidence="3" type="ORF">SAMN05421813_1641</name>
</gene>
<accession>A0A1G9Z9E6</accession>
<evidence type="ECO:0000313" key="3">
    <source>
        <dbReference type="EMBL" id="SDN17970.1"/>
    </source>
</evidence>
<reference evidence="4" key="1">
    <citation type="submission" date="2016-10" db="EMBL/GenBank/DDBJ databases">
        <authorList>
            <person name="Varghese N."/>
            <person name="Submissions S."/>
        </authorList>
    </citation>
    <scope>NUCLEOTIDE SEQUENCE [LARGE SCALE GENOMIC DNA]</scope>
    <source>
        <strain evidence="4">DSM 24536</strain>
    </source>
</reference>